<keyword evidence="7" id="KW-0482">Metalloprotease</keyword>
<evidence type="ECO:0000259" key="6">
    <source>
        <dbReference type="SMART" id="SM00235"/>
    </source>
</evidence>
<accession>A0A5C8NFB5</accession>
<evidence type="ECO:0000256" key="4">
    <source>
        <dbReference type="ARBA" id="ARBA00022833"/>
    </source>
</evidence>
<comment type="caution">
    <text evidence="7">The sequence shown here is derived from an EMBL/GenBank/DDBJ whole genome shotgun (WGS) entry which is preliminary data.</text>
</comment>
<dbReference type="EMBL" id="VDUX01000006">
    <property type="protein sequence ID" value="TXL57661.1"/>
    <property type="molecule type" value="Genomic_DNA"/>
</dbReference>
<keyword evidence="3" id="KW-0378">Hydrolase</keyword>
<dbReference type="AlphaFoldDB" id="A0A5C8NFB5"/>
<name>A0A5C8NFB5_9ACTN</name>
<keyword evidence="1 7" id="KW-0645">Protease</keyword>
<reference evidence="7 8" key="1">
    <citation type="submission" date="2019-06" db="EMBL/GenBank/DDBJ databases">
        <title>Aeromicrobium sp. nov., isolated from a maize field.</title>
        <authorList>
            <person name="Lin S.-Y."/>
            <person name="Tsai C.-F."/>
            <person name="Young C.-C."/>
        </authorList>
    </citation>
    <scope>NUCLEOTIDE SEQUENCE [LARGE SCALE GENOMIC DNA]</scope>
    <source>
        <strain evidence="7 8">CC-CFT486</strain>
    </source>
</reference>
<dbReference type="SUPFAM" id="SSF55486">
    <property type="entry name" value="Metalloproteases ('zincins'), catalytic domain"/>
    <property type="match status" value="1"/>
</dbReference>
<evidence type="ECO:0000256" key="1">
    <source>
        <dbReference type="ARBA" id="ARBA00022670"/>
    </source>
</evidence>
<evidence type="ECO:0000313" key="8">
    <source>
        <dbReference type="Proteomes" id="UP000321571"/>
    </source>
</evidence>
<dbReference type="Pfam" id="PF00413">
    <property type="entry name" value="Peptidase_M10"/>
    <property type="match status" value="1"/>
</dbReference>
<keyword evidence="8" id="KW-1185">Reference proteome</keyword>
<dbReference type="Gene3D" id="3.40.390.10">
    <property type="entry name" value="Collagenase (Catalytic Domain)"/>
    <property type="match status" value="1"/>
</dbReference>
<dbReference type="RefSeq" id="WP_147687186.1">
    <property type="nucleotide sequence ID" value="NZ_VDUX01000006.1"/>
</dbReference>
<evidence type="ECO:0000256" key="3">
    <source>
        <dbReference type="ARBA" id="ARBA00022801"/>
    </source>
</evidence>
<dbReference type="InterPro" id="IPR001818">
    <property type="entry name" value="Pept_M10_metallopeptidase"/>
</dbReference>
<evidence type="ECO:0000256" key="2">
    <source>
        <dbReference type="ARBA" id="ARBA00022723"/>
    </source>
</evidence>
<keyword evidence="2" id="KW-0479">Metal-binding</keyword>
<dbReference type="GO" id="GO:0004222">
    <property type="term" value="F:metalloendopeptidase activity"/>
    <property type="evidence" value="ECO:0007669"/>
    <property type="project" value="InterPro"/>
</dbReference>
<dbReference type="GO" id="GO:0006508">
    <property type="term" value="P:proteolysis"/>
    <property type="evidence" value="ECO:0007669"/>
    <property type="project" value="UniProtKB-KW"/>
</dbReference>
<dbReference type="InterPro" id="IPR006026">
    <property type="entry name" value="Peptidase_Metallo"/>
</dbReference>
<proteinExistence type="predicted"/>
<keyword evidence="4" id="KW-0862">Zinc</keyword>
<protein>
    <submittedName>
        <fullName evidence="7">Matrixin family metalloprotease</fullName>
    </submittedName>
</protein>
<dbReference type="GO" id="GO:0031012">
    <property type="term" value="C:extracellular matrix"/>
    <property type="evidence" value="ECO:0007669"/>
    <property type="project" value="InterPro"/>
</dbReference>
<dbReference type="SMART" id="SM00235">
    <property type="entry name" value="ZnMc"/>
    <property type="match status" value="1"/>
</dbReference>
<feature type="domain" description="Peptidase metallopeptidase" evidence="6">
    <location>
        <begin position="77"/>
        <end position="256"/>
    </location>
</feature>
<evidence type="ECO:0000313" key="7">
    <source>
        <dbReference type="EMBL" id="TXL57661.1"/>
    </source>
</evidence>
<dbReference type="Proteomes" id="UP000321571">
    <property type="component" value="Unassembled WGS sequence"/>
</dbReference>
<feature type="region of interest" description="Disordered" evidence="5">
    <location>
        <begin position="37"/>
        <end position="60"/>
    </location>
</feature>
<dbReference type="InterPro" id="IPR024079">
    <property type="entry name" value="MetalloPept_cat_dom_sf"/>
</dbReference>
<dbReference type="GO" id="GO:0008270">
    <property type="term" value="F:zinc ion binding"/>
    <property type="evidence" value="ECO:0007669"/>
    <property type="project" value="InterPro"/>
</dbReference>
<dbReference type="OrthoDB" id="4297752at2"/>
<gene>
    <name evidence="7" type="ORF">FHP06_12805</name>
</gene>
<evidence type="ECO:0000256" key="5">
    <source>
        <dbReference type="SAM" id="MobiDB-lite"/>
    </source>
</evidence>
<organism evidence="7 8">
    <name type="scientific">Aeromicrobium terrae</name>
    <dbReference type="NCBI Taxonomy" id="2498846"/>
    <lineage>
        <taxon>Bacteria</taxon>
        <taxon>Bacillati</taxon>
        <taxon>Actinomycetota</taxon>
        <taxon>Actinomycetes</taxon>
        <taxon>Propionibacteriales</taxon>
        <taxon>Nocardioidaceae</taxon>
        <taxon>Aeromicrobium</taxon>
    </lineage>
</organism>
<sequence length="261" mass="28164">MRRRAEPRGRARRAVAGFVLVLGLSLLALQLTEGRGTKATFPDRPNDAMEQPIGQPPTVRDEGTYQFVRTQPKDDNEPVTYDPCAPIHVVVNERTAVPGADGIVRQAVDSVSDATGLAFVLDGRTDRRPDDERQTTADPQGVRSWRPVLISWSDPDETPALKGPVAGVGGSTAVRRDGHEWFVTGGVTLDGPQLRQLLRSEAGRTSVRAVVMHELGHLVGLDHVKDRGELMYATGSEDVTEWGPGDRAGLAALGGGECIDY</sequence>